<dbReference type="GO" id="GO:0016705">
    <property type="term" value="F:oxidoreductase activity, acting on paired donors, with incorporation or reduction of molecular oxygen"/>
    <property type="evidence" value="ECO:0007669"/>
    <property type="project" value="UniProtKB-UniRule"/>
</dbReference>
<dbReference type="STRING" id="51670.SAMN04488557_0507"/>
<dbReference type="Gene3D" id="3.30.70.100">
    <property type="match status" value="1"/>
</dbReference>
<evidence type="ECO:0000313" key="4">
    <source>
        <dbReference type="Proteomes" id="UP000199423"/>
    </source>
</evidence>
<proteinExistence type="inferred from homology"/>
<dbReference type="PANTHER" id="PTHR43268">
    <property type="entry name" value="THIOSULFATE SULFURTRANSFERASE/RHODANESE-LIKE DOMAIN-CONTAINING PROTEIN 2"/>
    <property type="match status" value="1"/>
</dbReference>
<dbReference type="SUPFAM" id="SSF52821">
    <property type="entry name" value="Rhodanese/Cell cycle control phosphatase"/>
    <property type="match status" value="1"/>
</dbReference>
<dbReference type="InterPro" id="IPR001763">
    <property type="entry name" value="Rhodanese-like_dom"/>
</dbReference>
<dbReference type="AlphaFoldDB" id="A0A1I7MVV4"/>
<dbReference type="PROSITE" id="PS50206">
    <property type="entry name" value="RHODANESE_3"/>
    <property type="match status" value="1"/>
</dbReference>
<dbReference type="CDD" id="cd01518">
    <property type="entry name" value="RHOD_YceA"/>
    <property type="match status" value="1"/>
</dbReference>
<dbReference type="PANTHER" id="PTHR43268:SF3">
    <property type="entry name" value="RHODANESE-LIKE DOMAIN-CONTAINING PROTEIN 7-RELATED"/>
    <property type="match status" value="1"/>
</dbReference>
<protein>
    <recommendedName>
        <fullName evidence="1">tRNA uridine(34) hydroxylase</fullName>
        <ecNumber evidence="1">1.14.-.-</ecNumber>
    </recommendedName>
    <alternativeName>
        <fullName evidence="1">tRNA hydroxylation protein O</fullName>
    </alternativeName>
</protein>
<evidence type="ECO:0000256" key="1">
    <source>
        <dbReference type="HAMAP-Rule" id="MF_00469"/>
    </source>
</evidence>
<comment type="function">
    <text evidence="1">Catalyzes oxygen-dependent 5-hydroxyuridine (ho5U) modification at position 34 in tRNAs.</text>
</comment>
<keyword evidence="4" id="KW-1185">Reference proteome</keyword>
<comment type="catalytic activity">
    <reaction evidence="1">
        <text>uridine(34) in tRNA + AH2 + O2 = 5-hydroxyuridine(34) in tRNA + A + H2O</text>
        <dbReference type="Rhea" id="RHEA:64224"/>
        <dbReference type="Rhea" id="RHEA-COMP:11727"/>
        <dbReference type="Rhea" id="RHEA-COMP:13381"/>
        <dbReference type="ChEBI" id="CHEBI:13193"/>
        <dbReference type="ChEBI" id="CHEBI:15377"/>
        <dbReference type="ChEBI" id="CHEBI:15379"/>
        <dbReference type="ChEBI" id="CHEBI:17499"/>
        <dbReference type="ChEBI" id="CHEBI:65315"/>
        <dbReference type="ChEBI" id="CHEBI:136877"/>
    </reaction>
</comment>
<feature type="domain" description="Rhodanese" evidence="2">
    <location>
        <begin position="127"/>
        <end position="221"/>
    </location>
</feature>
<organism evidence="3 4">
    <name type="scientific">Hyphomicrobium facile</name>
    <dbReference type="NCBI Taxonomy" id="51670"/>
    <lineage>
        <taxon>Bacteria</taxon>
        <taxon>Pseudomonadati</taxon>
        <taxon>Pseudomonadota</taxon>
        <taxon>Alphaproteobacteria</taxon>
        <taxon>Hyphomicrobiales</taxon>
        <taxon>Hyphomicrobiaceae</taxon>
        <taxon>Hyphomicrobium</taxon>
    </lineage>
</organism>
<evidence type="ECO:0000313" key="3">
    <source>
        <dbReference type="EMBL" id="SFV26529.1"/>
    </source>
</evidence>
<dbReference type="Proteomes" id="UP000199423">
    <property type="component" value="Unassembled WGS sequence"/>
</dbReference>
<dbReference type="EMBL" id="FPCH01000001">
    <property type="protein sequence ID" value="SFV26529.1"/>
    <property type="molecule type" value="Genomic_DNA"/>
</dbReference>
<name>A0A1I7MVV4_9HYPH</name>
<accession>A0A1I7MVV4</accession>
<dbReference type="InterPro" id="IPR040503">
    <property type="entry name" value="TRHO_N"/>
</dbReference>
<evidence type="ECO:0000259" key="2">
    <source>
        <dbReference type="PROSITE" id="PS50206"/>
    </source>
</evidence>
<sequence>MKATCVTVKVAAFYKFVEIDEPETLQASLRELCAARGILGTILVASEGINSTVSGAESDIDALIEALVADARFSDLIVKYSQASAHPFQRLKVKIKKEIVTFGVPDARPSVATGTFVEPDAWNALIADPDVLVIDTRNDYEFQVGTFEGAHNPETRAFNEFPDYVKRALSDDPKRKIAMFCTGGIRCEKASAFMLREGFPNVYQLNGGILRYLEQVAPEESLWRGECFVFDERVALEHGVREGHHTLCSECGFPIKRPDGAGETAVCDGCRETMVNAD</sequence>
<dbReference type="InterPro" id="IPR036873">
    <property type="entry name" value="Rhodanese-like_dom_sf"/>
</dbReference>
<dbReference type="OrthoDB" id="9778326at2"/>
<keyword evidence="1" id="KW-0819">tRNA processing</keyword>
<dbReference type="InterPro" id="IPR020936">
    <property type="entry name" value="TrhO"/>
</dbReference>
<dbReference type="NCBIfam" id="NF001136">
    <property type="entry name" value="PRK00142.1-4"/>
    <property type="match status" value="1"/>
</dbReference>
<reference evidence="4" key="1">
    <citation type="submission" date="2016-10" db="EMBL/GenBank/DDBJ databases">
        <authorList>
            <person name="Varghese N."/>
            <person name="Submissions S."/>
        </authorList>
    </citation>
    <scope>NUCLEOTIDE SEQUENCE [LARGE SCALE GENOMIC DNA]</scope>
    <source>
        <strain evidence="4">DSM 1565</strain>
    </source>
</reference>
<gene>
    <name evidence="1" type="primary">trhO</name>
    <name evidence="3" type="ORF">SAMN04488557_0507</name>
</gene>
<dbReference type="Pfam" id="PF00581">
    <property type="entry name" value="Rhodanese"/>
    <property type="match status" value="1"/>
</dbReference>
<dbReference type="EC" id="1.14.-.-" evidence="1"/>
<keyword evidence="1" id="KW-0560">Oxidoreductase</keyword>
<dbReference type="SMART" id="SM00450">
    <property type="entry name" value="RHOD"/>
    <property type="match status" value="1"/>
</dbReference>
<dbReference type="Gene3D" id="3.40.250.10">
    <property type="entry name" value="Rhodanese-like domain"/>
    <property type="match status" value="1"/>
</dbReference>
<dbReference type="GO" id="GO:0006400">
    <property type="term" value="P:tRNA modification"/>
    <property type="evidence" value="ECO:0007669"/>
    <property type="project" value="UniProtKB-UniRule"/>
</dbReference>
<dbReference type="HAMAP" id="MF_00469">
    <property type="entry name" value="TrhO"/>
    <property type="match status" value="1"/>
</dbReference>
<dbReference type="Pfam" id="PF17773">
    <property type="entry name" value="UPF0176_N"/>
    <property type="match status" value="1"/>
</dbReference>
<comment type="similarity">
    <text evidence="1">Belongs to the TrhO family.</text>
</comment>